<feature type="transmembrane region" description="Helical" evidence="2">
    <location>
        <begin position="784"/>
        <end position="802"/>
    </location>
</feature>
<feature type="compositionally biased region" description="Low complexity" evidence="1">
    <location>
        <begin position="1117"/>
        <end position="1134"/>
    </location>
</feature>
<feature type="transmembrane region" description="Helical" evidence="2">
    <location>
        <begin position="703"/>
        <end position="725"/>
    </location>
</feature>
<keyword evidence="2" id="KW-0812">Transmembrane</keyword>
<feature type="transmembrane region" description="Helical" evidence="2">
    <location>
        <begin position="680"/>
        <end position="697"/>
    </location>
</feature>
<proteinExistence type="predicted"/>
<feature type="transmembrane region" description="Helical" evidence="2">
    <location>
        <begin position="55"/>
        <end position="76"/>
    </location>
</feature>
<dbReference type="EMBL" id="AP014938">
    <property type="protein sequence ID" value="BAS20405.1"/>
    <property type="molecule type" value="Genomic_DNA"/>
</dbReference>
<feature type="transmembrane region" description="Helical" evidence="2">
    <location>
        <begin position="757"/>
        <end position="777"/>
    </location>
</feature>
<feature type="transmembrane region" description="Helical" evidence="2">
    <location>
        <begin position="880"/>
        <end position="902"/>
    </location>
</feature>
<evidence type="ECO:0000313" key="4">
    <source>
        <dbReference type="Proteomes" id="UP000066203"/>
    </source>
</evidence>
<reference evidence="4" key="1">
    <citation type="submission" date="2015-08" db="EMBL/GenBank/DDBJ databases">
        <title>Complete genome sequence of Rothia mucilaginosa strain NUM-Rm6536.</title>
        <authorList>
            <person name="Nambu T."/>
        </authorList>
    </citation>
    <scope>NUCLEOTIDE SEQUENCE [LARGE SCALE GENOMIC DNA]</scope>
    <source>
        <strain evidence="4">NUM-Rm6536</strain>
    </source>
</reference>
<feature type="transmembrane region" description="Helical" evidence="2">
    <location>
        <begin position="414"/>
        <end position="434"/>
    </location>
</feature>
<feature type="transmembrane region" description="Helical" evidence="2">
    <location>
        <begin position="998"/>
        <end position="1016"/>
    </location>
</feature>
<feature type="region of interest" description="Disordered" evidence="1">
    <location>
        <begin position="1"/>
        <end position="27"/>
    </location>
</feature>
<dbReference type="PATRIC" id="fig|43675.28.peg.1188"/>
<evidence type="ECO:0000313" key="3">
    <source>
        <dbReference type="EMBL" id="BAS20405.1"/>
    </source>
</evidence>
<feature type="transmembrane region" description="Helical" evidence="2">
    <location>
        <begin position="253"/>
        <end position="272"/>
    </location>
</feature>
<keyword evidence="2" id="KW-0472">Membrane</keyword>
<organism evidence="3">
    <name type="scientific">Rothia mucilaginosa</name>
    <dbReference type="NCBI Taxonomy" id="43675"/>
    <lineage>
        <taxon>Bacteria</taxon>
        <taxon>Bacillati</taxon>
        <taxon>Actinomycetota</taxon>
        <taxon>Actinomycetes</taxon>
        <taxon>Micrococcales</taxon>
        <taxon>Micrococcaceae</taxon>
        <taxon>Rothia</taxon>
    </lineage>
</organism>
<feature type="transmembrane region" description="Helical" evidence="2">
    <location>
        <begin position="302"/>
        <end position="324"/>
    </location>
</feature>
<feature type="transmembrane region" description="Helical" evidence="2">
    <location>
        <begin position="198"/>
        <end position="217"/>
    </location>
</feature>
<dbReference type="RefSeq" id="WP_060824423.1">
    <property type="nucleotide sequence ID" value="NZ_AP014938.1"/>
</dbReference>
<feature type="transmembrane region" description="Helical" evidence="2">
    <location>
        <begin position="579"/>
        <end position="602"/>
    </location>
</feature>
<feature type="transmembrane region" description="Helical" evidence="2">
    <location>
        <begin position="958"/>
        <end position="977"/>
    </location>
</feature>
<feature type="transmembrane region" description="Helical" evidence="2">
    <location>
        <begin position="229"/>
        <end position="247"/>
    </location>
</feature>
<dbReference type="Proteomes" id="UP000066203">
    <property type="component" value="Chromosome"/>
</dbReference>
<feature type="transmembrane region" description="Helical" evidence="2">
    <location>
        <begin position="623"/>
        <end position="642"/>
    </location>
</feature>
<feature type="compositionally biased region" description="Low complexity" evidence="1">
    <location>
        <begin position="1094"/>
        <end position="1104"/>
    </location>
</feature>
<protein>
    <recommendedName>
        <fullName evidence="5">Fe2+/Zn2+ uptake regulation protein</fullName>
    </recommendedName>
</protein>
<evidence type="ECO:0000256" key="2">
    <source>
        <dbReference type="SAM" id="Phobius"/>
    </source>
</evidence>
<sequence length="1144" mass="124383">MSQPTQPHQASSSSHSSSQSPQHVQPQGLGLYVPPSLSGSYPQPPAQRRRVNEDIFLNIVLYIGSLLLIGAAGLFVTSVTSSQDETAIFRVLAMALGAIVFYGAGLLTYRFVERLRIASYSFAATGLAFIPLTGVAIYVLKIWTEGRYIWLLTSLIGTAAIVGACALMRNRVMAYLLISFIVSDSLAATKVAALPFVWYFVSLTAVATVLGLILHFAPNAAPRGIREGLVDSSRIFVPATAIAIFFFTNDLSYTDAGIAFAVMSVHAILFTWLNGTADYYAQARIYPIASILSFIMDSDHSPWFPSIFFVSVLVVNLISAYVFIPRLQKTITGSAPASNEQHEQVQSSPSIPWAKEAPHHPARKVEWLPAIDACVGVFFSFFALMDAFYTAHVADSPVYATRWSAFLPYAEGNQGIFPAPWVIGVLCIMSFLLYRKAIQPLLLMSFVALIPIIGMYASPSNQGTFYLFFAAAVVIYLVSAKAPEARTAGAVLSNIGYAIGMIQLFLALIPEMQTSESLLMFALVCAAIALLTFVLSQGVAAQDPSYRLVEMSVYLFLGVFALFVGYVSNHVDGGAHGRFWVGFPLFSGAVLFLSVLSALILARVLRLSSVGSFRSTLVSFIRIAFYMTLVIATIGSRHYLLYDLQKEYIAVALPALLTVVYGALGFFMPAGSSIRSELLTVARFPICWSVILLAISGNMKESLVDFLVLALLAVQALCSLLLYAYSKRSYEAYAAAIFFTLGSILSAGRFIGDFDNLLFAVAAPIIFIAVWVLALIFRIPRMQIGASISITTFCLGSLWNLFNTRESTIEMTLLGYYALLAVIILFVLKVTLPIEIFGVNANVRPRIAVPVGNTMVELPMHGPLGAPYARFRSRRPLTQAIYAPVNTLLMIPALAVLGFYTLVGFVFEPKQVELNALLWGLGALSFVSVTKAKNLPTVCTTAFSLFIARLVIDYSKSNPLSVILEVALLILLAVVAAKVLKNFIAKRPVDEQVSDSPLYWALGLQVFLTLVTWAVPADGPDIVVLVLGIALTLLSALLLDRVWTYIATALVTLDLAILLNGLNPLTLLIISILLIAGVIWRLLVRQNKQDAVAPAPQQDPAQVVGYPQEPQAEGTYPQNQAANAQVQQHQVAPQGYQPSDGKNI</sequence>
<feature type="transmembrane region" description="Helical" evidence="2">
    <location>
        <begin position="373"/>
        <end position="394"/>
    </location>
</feature>
<accession>A0A0K2S031</accession>
<feature type="transmembrane region" description="Helical" evidence="2">
    <location>
        <begin position="148"/>
        <end position="167"/>
    </location>
</feature>
<feature type="transmembrane region" description="Helical" evidence="2">
    <location>
        <begin position="487"/>
        <end position="506"/>
    </location>
</feature>
<keyword evidence="2" id="KW-1133">Transmembrane helix</keyword>
<feature type="transmembrane region" description="Helical" evidence="2">
    <location>
        <begin position="814"/>
        <end position="837"/>
    </location>
</feature>
<feature type="transmembrane region" description="Helical" evidence="2">
    <location>
        <begin position="1022"/>
        <end position="1038"/>
    </location>
</feature>
<feature type="transmembrane region" description="Helical" evidence="2">
    <location>
        <begin position="648"/>
        <end position="668"/>
    </location>
</feature>
<feature type="transmembrane region" description="Helical" evidence="2">
    <location>
        <begin position="732"/>
        <end position="751"/>
    </location>
</feature>
<dbReference type="AlphaFoldDB" id="A0A0K2S031"/>
<evidence type="ECO:0008006" key="5">
    <source>
        <dbReference type="Google" id="ProtNLM"/>
    </source>
</evidence>
<feature type="transmembrane region" description="Helical" evidence="2">
    <location>
        <begin position="1065"/>
        <end position="1084"/>
    </location>
</feature>
<feature type="transmembrane region" description="Helical" evidence="2">
    <location>
        <begin position="548"/>
        <end position="567"/>
    </location>
</feature>
<feature type="transmembrane region" description="Helical" evidence="2">
    <location>
        <begin position="121"/>
        <end position="142"/>
    </location>
</feature>
<feature type="region of interest" description="Disordered" evidence="1">
    <location>
        <begin position="1094"/>
        <end position="1144"/>
    </location>
</feature>
<feature type="transmembrane region" description="Helical" evidence="2">
    <location>
        <begin position="518"/>
        <end position="536"/>
    </location>
</feature>
<feature type="transmembrane region" description="Helical" evidence="2">
    <location>
        <begin position="441"/>
        <end position="457"/>
    </location>
</feature>
<evidence type="ECO:0000256" key="1">
    <source>
        <dbReference type="SAM" id="MobiDB-lite"/>
    </source>
</evidence>
<gene>
    <name evidence="3" type="ORF">RM6536_1158</name>
</gene>
<feature type="transmembrane region" description="Helical" evidence="2">
    <location>
        <begin position="88"/>
        <end position="109"/>
    </location>
</feature>
<feature type="transmembrane region" description="Helical" evidence="2">
    <location>
        <begin position="463"/>
        <end position="480"/>
    </location>
</feature>
<name>A0A0K2S031_9MICC</name>